<evidence type="ECO:0008006" key="3">
    <source>
        <dbReference type="Google" id="ProtNLM"/>
    </source>
</evidence>
<dbReference type="VEuPathDB" id="PlasmoDB:PCYB_008270"/>
<organism evidence="1 2">
    <name type="scientific">Plasmodium cynomolgi (strain B)</name>
    <dbReference type="NCBI Taxonomy" id="1120755"/>
    <lineage>
        <taxon>Eukaryota</taxon>
        <taxon>Sar</taxon>
        <taxon>Alveolata</taxon>
        <taxon>Apicomplexa</taxon>
        <taxon>Aconoidasida</taxon>
        <taxon>Haemosporida</taxon>
        <taxon>Plasmodiidae</taxon>
        <taxon>Plasmodium</taxon>
        <taxon>Plasmodium (Plasmodium)</taxon>
    </lineage>
</organism>
<dbReference type="EMBL" id="DF158738">
    <property type="protein sequence ID" value="GAB70078.1"/>
    <property type="molecule type" value="Genomic_DNA"/>
</dbReference>
<evidence type="ECO:0000313" key="1">
    <source>
        <dbReference type="EMBL" id="GAB70078.1"/>
    </source>
</evidence>
<gene>
    <name evidence="1" type="ORF">PCYB_008270</name>
</gene>
<accession>K6UP46</accession>
<keyword evidence="2" id="KW-1185">Reference proteome</keyword>
<dbReference type="RefSeq" id="XP_004228296.1">
    <property type="nucleotide sequence ID" value="XM_004228248.1"/>
</dbReference>
<dbReference type="OrthoDB" id="389114at2759"/>
<sequence length="187" mass="23039">VWNLYEKIDKDVIEENFRFENYEKVCKQIVSNYDNLNESHKKFCMKLVRNLGCYNYRNDGYNLNKEDCVILYYWIYNLVKQHDIKDSLITPIFYDNYSKLCTYKRKVNCFYYDYYDHFEEPVNMIFLDIFQHNIHIIKKALENPKDQINDNLQKYICKCIHIYNEMHDKYCLSNYDNDQKRKTHVAC</sequence>
<dbReference type="Proteomes" id="UP000006319">
    <property type="component" value="Unassembled WGS sequence"/>
</dbReference>
<dbReference type="GeneID" id="14696620"/>
<feature type="non-terminal residue" evidence="1">
    <location>
        <position position="1"/>
    </location>
</feature>
<reference evidence="1 2" key="1">
    <citation type="journal article" date="2012" name="Nat. Genet.">
        <title>Plasmodium cynomolgi genome sequences provide insight into Plasmodium vivax and the monkey malaria clade.</title>
        <authorList>
            <person name="Tachibana S."/>
            <person name="Sullivan S.A."/>
            <person name="Kawai S."/>
            <person name="Nakamura S."/>
            <person name="Kim H.R."/>
            <person name="Goto N."/>
            <person name="Arisue N."/>
            <person name="Palacpac N.M.Q."/>
            <person name="Honma H."/>
            <person name="Yagi M."/>
            <person name="Tougan T."/>
            <person name="Katakai Y."/>
            <person name="Kaneko O."/>
            <person name="Mita T."/>
            <person name="Kita K."/>
            <person name="Yasutomi Y."/>
            <person name="Sutton P.L."/>
            <person name="Shakhbatyan R."/>
            <person name="Horii T."/>
            <person name="Yasunaga T."/>
            <person name="Barnwell J.W."/>
            <person name="Escalante A.A."/>
            <person name="Carlton J.M."/>
            <person name="Tanabe K."/>
        </authorList>
    </citation>
    <scope>NUCLEOTIDE SEQUENCE [LARGE SCALE GENOMIC DNA]</scope>
    <source>
        <strain evidence="1 2">B</strain>
    </source>
</reference>
<evidence type="ECO:0000313" key="2">
    <source>
        <dbReference type="Proteomes" id="UP000006319"/>
    </source>
</evidence>
<name>K6UP46_PLACD</name>
<dbReference type="AlphaFoldDB" id="K6UP46"/>
<dbReference type="KEGG" id="pcy:PCYB_008270"/>
<proteinExistence type="predicted"/>
<protein>
    <recommendedName>
        <fullName evidence="3">CYIR protein</fullName>
    </recommendedName>
</protein>